<sequence length="316" mass="34427">MSSPSKLVVFGATGQQGSSILTTVLSHPELSKKYSLRGITRNASGPKAIALAEKGIEIVEANLDDPSSLPRAVENAHTVVLITETRYEKDLKEGEFRQAKAVADAAVAAGVEFIIFSTSVHCARLWDNGPVDQFDSKAEIEEYIRGLPLKSTFIAPGMFMSNFTTIMVPRRQDDGSYLVVGVSDPETKIPLVETAVDTGLYAVPLLKDPEGMNGKVMYAATKLYTFNEMVEVISRVSGEMVRYQALPKEVFVGFMKEEMGARMVAMMSFIDEPGYYGPGTAEKVRETVGLVEGKLTTFEEFAGRYLTDLEAIGGGH</sequence>
<keyword evidence="2" id="KW-0521">NADP</keyword>
<dbReference type="Gene3D" id="3.40.50.720">
    <property type="entry name" value="NAD(P)-binding Rossmann-like Domain"/>
    <property type="match status" value="1"/>
</dbReference>
<dbReference type="CDD" id="cd05251">
    <property type="entry name" value="NmrA_like_SDR_a"/>
    <property type="match status" value="1"/>
</dbReference>
<dbReference type="Proteomes" id="UP000054771">
    <property type="component" value="Unassembled WGS sequence"/>
</dbReference>
<protein>
    <recommendedName>
        <fullName evidence="3">NmrA-like domain-containing protein</fullName>
    </recommendedName>
</protein>
<evidence type="ECO:0000259" key="3">
    <source>
        <dbReference type="Pfam" id="PF05368"/>
    </source>
</evidence>
<organism evidence="4 5">
    <name type="scientific">Aspergillus calidoustus</name>
    <dbReference type="NCBI Taxonomy" id="454130"/>
    <lineage>
        <taxon>Eukaryota</taxon>
        <taxon>Fungi</taxon>
        <taxon>Dikarya</taxon>
        <taxon>Ascomycota</taxon>
        <taxon>Pezizomycotina</taxon>
        <taxon>Eurotiomycetes</taxon>
        <taxon>Eurotiomycetidae</taxon>
        <taxon>Eurotiales</taxon>
        <taxon>Aspergillaceae</taxon>
        <taxon>Aspergillus</taxon>
        <taxon>Aspergillus subgen. Nidulantes</taxon>
    </lineage>
</organism>
<keyword evidence="5" id="KW-1185">Reference proteome</keyword>
<dbReference type="Pfam" id="PF05368">
    <property type="entry name" value="NmrA"/>
    <property type="match status" value="1"/>
</dbReference>
<dbReference type="InterPro" id="IPR036291">
    <property type="entry name" value="NAD(P)-bd_dom_sf"/>
</dbReference>
<dbReference type="Gene3D" id="3.90.25.10">
    <property type="entry name" value="UDP-galactose 4-epimerase, domain 1"/>
    <property type="match status" value="1"/>
</dbReference>
<accession>A0A0U5G4P1</accession>
<dbReference type="InterPro" id="IPR008030">
    <property type="entry name" value="NmrA-like"/>
</dbReference>
<dbReference type="OrthoDB" id="3358371at2759"/>
<evidence type="ECO:0000313" key="5">
    <source>
        <dbReference type="Proteomes" id="UP000054771"/>
    </source>
</evidence>
<evidence type="ECO:0000256" key="1">
    <source>
        <dbReference type="ARBA" id="ARBA00006328"/>
    </source>
</evidence>
<dbReference type="PANTHER" id="PTHR42748:SF11">
    <property type="entry name" value="NMRA-LIKE DOMAIN-CONTAINING PROTEIN"/>
    <property type="match status" value="1"/>
</dbReference>
<dbReference type="OMA" id="GADCCFL"/>
<comment type="similarity">
    <text evidence="1">Belongs to the NmrA-type oxidoreductase family.</text>
</comment>
<dbReference type="GO" id="GO:0005634">
    <property type="term" value="C:nucleus"/>
    <property type="evidence" value="ECO:0007669"/>
    <property type="project" value="TreeGrafter"/>
</dbReference>
<dbReference type="STRING" id="454130.A0A0U5G4P1"/>
<dbReference type="InterPro" id="IPR051164">
    <property type="entry name" value="NmrA-like_oxidored"/>
</dbReference>
<gene>
    <name evidence="4" type="ORF">ASPCAL06636</name>
</gene>
<proteinExistence type="inferred from homology"/>
<feature type="domain" description="NmrA-like" evidence="3">
    <location>
        <begin position="5"/>
        <end position="302"/>
    </location>
</feature>
<reference evidence="5" key="1">
    <citation type="journal article" date="2016" name="Genome Announc.">
        <title>Draft genome sequences of fungus Aspergillus calidoustus.</title>
        <authorList>
            <person name="Horn F."/>
            <person name="Linde J."/>
            <person name="Mattern D.J."/>
            <person name="Walther G."/>
            <person name="Guthke R."/>
            <person name="Scherlach K."/>
            <person name="Martin K."/>
            <person name="Brakhage A.A."/>
            <person name="Petzke L."/>
            <person name="Valiante V."/>
        </authorList>
    </citation>
    <scope>NUCLEOTIDE SEQUENCE [LARGE SCALE GENOMIC DNA]</scope>
    <source>
        <strain evidence="5">SF006504</strain>
    </source>
</reference>
<name>A0A0U5G4P1_ASPCI</name>
<dbReference type="PANTHER" id="PTHR42748">
    <property type="entry name" value="NITROGEN METABOLITE REPRESSION PROTEIN NMRA FAMILY MEMBER"/>
    <property type="match status" value="1"/>
</dbReference>
<dbReference type="EMBL" id="CDMC01000005">
    <property type="protein sequence ID" value="CEL05518.1"/>
    <property type="molecule type" value="Genomic_DNA"/>
</dbReference>
<dbReference type="AlphaFoldDB" id="A0A0U5G4P1"/>
<dbReference type="SUPFAM" id="SSF51735">
    <property type="entry name" value="NAD(P)-binding Rossmann-fold domains"/>
    <property type="match status" value="1"/>
</dbReference>
<evidence type="ECO:0000313" key="4">
    <source>
        <dbReference type="EMBL" id="CEL05518.1"/>
    </source>
</evidence>
<evidence type="ECO:0000256" key="2">
    <source>
        <dbReference type="ARBA" id="ARBA00022857"/>
    </source>
</evidence>